<reference evidence="4 5" key="2">
    <citation type="journal article" date="2016" name="Genome Announc.">
        <title>Draft Genome Sequence of Erythromycin- and Oxytetracycline-Sensitive Nocardia seriolae Strain U-1 (NBRC 110359).</title>
        <authorList>
            <person name="Imajoh M."/>
            <person name="Sukeda M."/>
            <person name="Shimizu M."/>
            <person name="Yamane J."/>
            <person name="Ohnishi K."/>
            <person name="Oshima S."/>
        </authorList>
    </citation>
    <scope>NUCLEOTIDE SEQUENCE [LARGE SCALE GENOMIC DNA]</scope>
    <source>
        <strain evidence="4 5">U-1</strain>
    </source>
</reference>
<feature type="compositionally biased region" description="Low complexity" evidence="1">
    <location>
        <begin position="101"/>
        <end position="130"/>
    </location>
</feature>
<keyword evidence="2" id="KW-0812">Transmembrane</keyword>
<gene>
    <name evidence="3" type="ORF">NS506_05510</name>
    <name evidence="4" type="ORF">NSK11_contig00038-0042</name>
</gene>
<organism evidence="4 5">
    <name type="scientific">Nocardia seriolae</name>
    <dbReference type="NCBI Taxonomy" id="37332"/>
    <lineage>
        <taxon>Bacteria</taxon>
        <taxon>Bacillati</taxon>
        <taxon>Actinomycetota</taxon>
        <taxon>Actinomycetes</taxon>
        <taxon>Mycobacteriales</taxon>
        <taxon>Nocardiaceae</taxon>
        <taxon>Nocardia</taxon>
    </lineage>
</organism>
<evidence type="ECO:0000313" key="6">
    <source>
        <dbReference type="Proteomes" id="UP000180166"/>
    </source>
</evidence>
<evidence type="ECO:0000313" key="4">
    <source>
        <dbReference type="EMBL" id="GAP28586.1"/>
    </source>
</evidence>
<keyword evidence="2" id="KW-0472">Membrane</keyword>
<keyword evidence="5" id="KW-1185">Reference proteome</keyword>
<reference evidence="5" key="1">
    <citation type="submission" date="2015-07" db="EMBL/GenBank/DDBJ databases">
        <title>Nocardia seriolae U-1 whole genome shotgun sequence.</title>
        <authorList>
            <person name="Imajoh M."/>
            <person name="Fukumoto Y."/>
            <person name="Sukeda M."/>
            <person name="Yamane J."/>
            <person name="Yamasaki K."/>
            <person name="Shimizu M."/>
            <person name="Ohnishi K."/>
            <person name="Oshima S."/>
        </authorList>
    </citation>
    <scope>NUCLEOTIDE SEQUENCE [LARGE SCALE GENOMIC DNA]</scope>
    <source>
        <strain evidence="5">U-1</strain>
    </source>
</reference>
<reference evidence="3 6" key="3">
    <citation type="submission" date="2016-10" db="EMBL/GenBank/DDBJ databases">
        <title>Genome sequence of Nocardia seriolae strain EM150506, isolated from Anguila japonica.</title>
        <authorList>
            <person name="Han H.-J."/>
        </authorList>
    </citation>
    <scope>NUCLEOTIDE SEQUENCE [LARGE SCALE GENOMIC DNA]</scope>
    <source>
        <strain evidence="3 6">EM150506</strain>
    </source>
</reference>
<evidence type="ECO:0000313" key="3">
    <source>
        <dbReference type="EMBL" id="APA99556.1"/>
    </source>
</evidence>
<feature type="region of interest" description="Disordered" evidence="1">
    <location>
        <begin position="83"/>
        <end position="130"/>
    </location>
</feature>
<name>A0ABC9YUB3_9NOCA</name>
<accession>A0ABC9YUB3</accession>
<keyword evidence="2" id="KW-1133">Transmembrane helix</keyword>
<dbReference type="Proteomes" id="UP000180166">
    <property type="component" value="Chromosome"/>
</dbReference>
<evidence type="ECO:0000313" key="5">
    <source>
        <dbReference type="Proteomes" id="UP000037179"/>
    </source>
</evidence>
<feature type="transmembrane region" description="Helical" evidence="2">
    <location>
        <begin position="51"/>
        <end position="72"/>
    </location>
</feature>
<sequence>MNGNSIPPGYHRNDELWNQNTEVFEPVRGDYGTGSSPRGGGGPKKPQTSKYLIIGLSVTIVVCLLAIGGLLLSGHGSWNAAPNAATGTTGPRVVLTPPPHTSVTTTTQSAGSATTPDATTPRPSPTTTTAVTTTPATIAAQAPCEQPGTTATTSDGTVLTCVIAGDDTTHWMPVSKPTAGSACAASESGTFAYAPNGTQLVCSRRAGSTTPVYVWDNPGTLTTGIHDPGQVCNLKKDVIAQSSSGRAVYCLPTNNPSNGQYIGNWKYQP</sequence>
<feature type="region of interest" description="Disordered" evidence="1">
    <location>
        <begin position="26"/>
        <end position="46"/>
    </location>
</feature>
<dbReference type="Proteomes" id="UP000037179">
    <property type="component" value="Unassembled WGS sequence"/>
</dbReference>
<evidence type="ECO:0000256" key="1">
    <source>
        <dbReference type="SAM" id="MobiDB-lite"/>
    </source>
</evidence>
<dbReference type="EMBL" id="BBYQ01000038">
    <property type="protein sequence ID" value="GAP28586.1"/>
    <property type="molecule type" value="Genomic_DNA"/>
</dbReference>
<dbReference type="AlphaFoldDB" id="A0ABC9YUB3"/>
<evidence type="ECO:0000256" key="2">
    <source>
        <dbReference type="SAM" id="Phobius"/>
    </source>
</evidence>
<dbReference type="KEGG" id="nsr:NS506_05510"/>
<proteinExistence type="predicted"/>
<protein>
    <submittedName>
        <fullName evidence="3">Glycoprotein gp2</fullName>
    </submittedName>
</protein>
<dbReference type="EMBL" id="CP017839">
    <property type="protein sequence ID" value="APA99556.1"/>
    <property type="molecule type" value="Genomic_DNA"/>
</dbReference>